<dbReference type="PROSITE" id="PS51755">
    <property type="entry name" value="OMPR_PHOB"/>
    <property type="match status" value="1"/>
</dbReference>
<dbReference type="InterPro" id="IPR027417">
    <property type="entry name" value="P-loop_NTPase"/>
</dbReference>
<dbReference type="Proteomes" id="UP001183202">
    <property type="component" value="Unassembled WGS sequence"/>
</dbReference>
<reference evidence="6" key="1">
    <citation type="submission" date="2023-07" db="EMBL/GenBank/DDBJ databases">
        <title>30 novel species of actinomycetes from the DSMZ collection.</title>
        <authorList>
            <person name="Nouioui I."/>
        </authorList>
    </citation>
    <scope>NUCLEOTIDE SEQUENCE [LARGE SCALE GENOMIC DNA]</scope>
    <source>
        <strain evidence="6">DSM 45834</strain>
    </source>
</reference>
<dbReference type="SUPFAM" id="SSF48452">
    <property type="entry name" value="TPR-like"/>
    <property type="match status" value="1"/>
</dbReference>
<dbReference type="PANTHER" id="PTHR47691">
    <property type="entry name" value="REGULATOR-RELATED"/>
    <property type="match status" value="1"/>
</dbReference>
<organism evidence="5 6">
    <name type="scientific">Pseudonocardia charpentierae</name>
    <dbReference type="NCBI Taxonomy" id="3075545"/>
    <lineage>
        <taxon>Bacteria</taxon>
        <taxon>Bacillati</taxon>
        <taxon>Actinomycetota</taxon>
        <taxon>Actinomycetes</taxon>
        <taxon>Pseudonocardiales</taxon>
        <taxon>Pseudonocardiaceae</taxon>
        <taxon>Pseudonocardia</taxon>
    </lineage>
</organism>
<dbReference type="Gene3D" id="1.10.10.10">
    <property type="entry name" value="Winged helix-like DNA-binding domain superfamily/Winged helix DNA-binding domain"/>
    <property type="match status" value="1"/>
</dbReference>
<dbReference type="SUPFAM" id="SSF52540">
    <property type="entry name" value="P-loop containing nucleoside triphosphate hydrolases"/>
    <property type="match status" value="1"/>
</dbReference>
<comment type="caution">
    <text evidence="5">The sequence shown here is derived from an EMBL/GenBank/DDBJ whole genome shotgun (WGS) entry which is preliminary data.</text>
</comment>
<dbReference type="SMART" id="SM00862">
    <property type="entry name" value="Trans_reg_C"/>
    <property type="match status" value="1"/>
</dbReference>
<gene>
    <name evidence="5" type="ORF">RM445_11565</name>
</gene>
<dbReference type="Gene3D" id="3.40.50.300">
    <property type="entry name" value="P-loop containing nucleotide triphosphate hydrolases"/>
    <property type="match status" value="1"/>
</dbReference>
<feature type="DNA-binding region" description="OmpR/PhoB-type" evidence="3">
    <location>
        <begin position="1"/>
        <end position="101"/>
    </location>
</feature>
<dbReference type="CDD" id="cd15831">
    <property type="entry name" value="BTAD"/>
    <property type="match status" value="1"/>
</dbReference>
<evidence type="ECO:0000256" key="2">
    <source>
        <dbReference type="ARBA" id="ARBA00023125"/>
    </source>
</evidence>
<dbReference type="InterPro" id="IPR005158">
    <property type="entry name" value="BTAD"/>
</dbReference>
<dbReference type="SMART" id="SM01043">
    <property type="entry name" value="BTAD"/>
    <property type="match status" value="1"/>
</dbReference>
<comment type="similarity">
    <text evidence="1">Belongs to the AfsR/DnrI/RedD regulatory family.</text>
</comment>
<feature type="domain" description="OmpR/PhoB-type" evidence="4">
    <location>
        <begin position="1"/>
        <end position="101"/>
    </location>
</feature>
<evidence type="ECO:0000259" key="4">
    <source>
        <dbReference type="PROSITE" id="PS51755"/>
    </source>
</evidence>
<proteinExistence type="inferred from homology"/>
<keyword evidence="6" id="KW-1185">Reference proteome</keyword>
<dbReference type="InterPro" id="IPR011990">
    <property type="entry name" value="TPR-like_helical_dom_sf"/>
</dbReference>
<accession>A0ABU2N8V1</accession>
<dbReference type="SUPFAM" id="SSF46894">
    <property type="entry name" value="C-terminal effector domain of the bipartite response regulators"/>
    <property type="match status" value="1"/>
</dbReference>
<evidence type="ECO:0000256" key="1">
    <source>
        <dbReference type="ARBA" id="ARBA00005820"/>
    </source>
</evidence>
<name>A0ABU2N8V1_9PSEU</name>
<protein>
    <submittedName>
        <fullName evidence="5">BTAD domain-containing putative transcriptional regulator</fullName>
    </submittedName>
</protein>
<evidence type="ECO:0000313" key="5">
    <source>
        <dbReference type="EMBL" id="MDT0350161.1"/>
    </source>
</evidence>
<dbReference type="Gene3D" id="1.25.40.10">
    <property type="entry name" value="Tetratricopeptide repeat domain"/>
    <property type="match status" value="1"/>
</dbReference>
<keyword evidence="2 3" id="KW-0238">DNA-binding</keyword>
<dbReference type="PANTHER" id="PTHR47691:SF3">
    <property type="entry name" value="HTH-TYPE TRANSCRIPTIONAL REGULATOR RV0890C-RELATED"/>
    <property type="match status" value="1"/>
</dbReference>
<evidence type="ECO:0000313" key="6">
    <source>
        <dbReference type="Proteomes" id="UP001183202"/>
    </source>
</evidence>
<evidence type="ECO:0000256" key="3">
    <source>
        <dbReference type="PROSITE-ProRule" id="PRU01091"/>
    </source>
</evidence>
<dbReference type="RefSeq" id="WP_311556182.1">
    <property type="nucleotide sequence ID" value="NZ_JAVREJ010000006.1"/>
</dbReference>
<dbReference type="InterPro" id="IPR016032">
    <property type="entry name" value="Sig_transdc_resp-reg_C-effctor"/>
</dbReference>
<dbReference type="InterPro" id="IPR001867">
    <property type="entry name" value="OmpR/PhoB-type_DNA-bd"/>
</dbReference>
<sequence length="974" mass="104528">MTGTVRFRDLGTLVLDREDTPLPVNGIRLVAALALLLVHAGRHVSVDALAEAMWGGQATPRSASTLDSHIWRLRRLLEPDRGRGAPAELLLRDAAGYRLLATTDQVDSMRFARLADEAVALLADGQPERVLRRTDEALALWRGTPFTPVSDEPWARPAVARLEELHAQVRERRIEALIAVGDPERALADLEPAIAAAPLRERLWAHRMLAAYRCGRTEQALAAFRAARELLLDEVGVEPGPELRGLQARILAEDPALLGPARTVAGRQRPQETAPDRAVEVHLPVRHTRMIGRDDERDRIAALLAAHPLVTIVGTAGCGKTRLAIEAARAVAPRFPDGVWAVDLTTAEGGDQVLPTIASAVGLAVPTAGTFADALRAFSRGRRMLLLLDNGEHVLDDVAELVDSLLVDGTELAVLCTSREPLDIDGEVVWSLAPLPLPDPDADARTSPAVALFLERLGAADRALGATVLDDPQCLELAVRICRAVDGVPLAMELAAARARAFTLDEIAEQVGTDASALARIGRGRPEHRKADHHRTVRFAVEQSYRVLPADEAALHRAVSVVPGPFTPALAAALAALPIGDTHELLARLVHRSLLVSLGPAGPGRPTRFAQLATVRGHAAHAAGQDPVADPDALTARRDRWVEELVTAHPRLGRPGEVGWFAALDDDLVALRATLHRNLVDAPSRCGVRIASRLGLYWYYRGMMVEARHWQERATSVADGMPLDRALVRYMLGGSLAMDGRPDLGLPLIAAGHDAVRGTPDEHAPLRGEVLAILSGALFVAEQDEAGRANTADVREIAVATPDGSLDLLADLSTLLSGAGTAQPEQVIDRASAVYDDAVAGDNSFVAWMASEAAVNAALAGGDVESGLRWSDRMVSQHRALRVREGPTLLELRADLLALADDAPAAVRLFAAARAHSQRAGLRWPSREITTELVARATDALDRVEFEDAWQQGGRMSLDDLGVTVVERAPLRPG</sequence>
<dbReference type="Pfam" id="PF00486">
    <property type="entry name" value="Trans_reg_C"/>
    <property type="match status" value="1"/>
</dbReference>
<dbReference type="InterPro" id="IPR036388">
    <property type="entry name" value="WH-like_DNA-bd_sf"/>
</dbReference>
<dbReference type="Pfam" id="PF03704">
    <property type="entry name" value="BTAD"/>
    <property type="match status" value="1"/>
</dbReference>
<dbReference type="EMBL" id="JAVREJ010000006">
    <property type="protein sequence ID" value="MDT0350161.1"/>
    <property type="molecule type" value="Genomic_DNA"/>
</dbReference>